<organism evidence="1 2">
    <name type="scientific">Malus baccata</name>
    <name type="common">Siberian crab apple</name>
    <name type="synonym">Pyrus baccata</name>
    <dbReference type="NCBI Taxonomy" id="106549"/>
    <lineage>
        <taxon>Eukaryota</taxon>
        <taxon>Viridiplantae</taxon>
        <taxon>Streptophyta</taxon>
        <taxon>Embryophyta</taxon>
        <taxon>Tracheophyta</taxon>
        <taxon>Spermatophyta</taxon>
        <taxon>Magnoliopsida</taxon>
        <taxon>eudicotyledons</taxon>
        <taxon>Gunneridae</taxon>
        <taxon>Pentapetalae</taxon>
        <taxon>rosids</taxon>
        <taxon>fabids</taxon>
        <taxon>Rosales</taxon>
        <taxon>Rosaceae</taxon>
        <taxon>Amygdaloideae</taxon>
        <taxon>Maleae</taxon>
        <taxon>Malus</taxon>
    </lineage>
</organism>
<accession>A0A540N5I9</accession>
<name>A0A540N5I9_MALBA</name>
<gene>
    <name evidence="1" type="ORF">C1H46_008138</name>
</gene>
<dbReference type="Proteomes" id="UP000315295">
    <property type="component" value="Unassembled WGS sequence"/>
</dbReference>
<proteinExistence type="predicted"/>
<comment type="caution">
    <text evidence="1">The sequence shown here is derived from an EMBL/GenBank/DDBJ whole genome shotgun (WGS) entry which is preliminary data.</text>
</comment>
<sequence>MQHNKCRFGGVTGLGPRRREVHQIQSDVARRGWFKQHMHNDDLSQAETDLSEFATTSLQEQQMAVVWCEILETWFRMDQQQRHAVQQRIQRVMVRTAMDNGGIDSSSGVVIVGQRGGAMAVRW</sequence>
<dbReference type="AlphaFoldDB" id="A0A540N5I9"/>
<dbReference type="EMBL" id="VIEB01000107">
    <property type="protein sequence ID" value="TQE06289.1"/>
    <property type="molecule type" value="Genomic_DNA"/>
</dbReference>
<evidence type="ECO:0000313" key="1">
    <source>
        <dbReference type="EMBL" id="TQE06289.1"/>
    </source>
</evidence>
<reference evidence="1 2" key="1">
    <citation type="journal article" date="2019" name="G3 (Bethesda)">
        <title>Sequencing of a Wild Apple (Malus baccata) Genome Unravels the Differences Between Cultivated and Wild Apple Species Regarding Disease Resistance and Cold Tolerance.</title>
        <authorList>
            <person name="Chen X."/>
        </authorList>
    </citation>
    <scope>NUCLEOTIDE SEQUENCE [LARGE SCALE GENOMIC DNA]</scope>
    <source>
        <strain evidence="2">cv. Shandingzi</strain>
        <tissue evidence="1">Leaves</tissue>
    </source>
</reference>
<keyword evidence="2" id="KW-1185">Reference proteome</keyword>
<evidence type="ECO:0000313" key="2">
    <source>
        <dbReference type="Proteomes" id="UP000315295"/>
    </source>
</evidence>
<protein>
    <submittedName>
        <fullName evidence="1">Uncharacterized protein</fullName>
    </submittedName>
</protein>